<organism evidence="3">
    <name type="scientific">Rhizobium leguminosarum</name>
    <dbReference type="NCBI Taxonomy" id="384"/>
    <lineage>
        <taxon>Bacteria</taxon>
        <taxon>Pseudomonadati</taxon>
        <taxon>Pseudomonadota</taxon>
        <taxon>Alphaproteobacteria</taxon>
        <taxon>Hyphomicrobiales</taxon>
        <taxon>Rhizobiaceae</taxon>
        <taxon>Rhizobium/Agrobacterium group</taxon>
        <taxon>Rhizobium</taxon>
    </lineage>
</organism>
<dbReference type="EMBL" id="LVYU01000105">
    <property type="protein sequence ID" value="KZA99222.1"/>
    <property type="molecule type" value="Genomic_DNA"/>
</dbReference>
<name>A0A154IFB0_RHILE</name>
<evidence type="ECO:0000313" key="3">
    <source>
        <dbReference type="EMBL" id="KZA99222.1"/>
    </source>
</evidence>
<dbReference type="InterPro" id="IPR006016">
    <property type="entry name" value="UspA"/>
</dbReference>
<dbReference type="CDD" id="cd00293">
    <property type="entry name" value="USP-like"/>
    <property type="match status" value="1"/>
</dbReference>
<dbReference type="PANTHER" id="PTHR46268">
    <property type="entry name" value="STRESS RESPONSE PROTEIN NHAX"/>
    <property type="match status" value="1"/>
</dbReference>
<dbReference type="AlphaFoldDB" id="A0A154IFB0"/>
<comment type="caution">
    <text evidence="3">The sequence shown here is derived from an EMBL/GenBank/DDBJ whole genome shotgun (WGS) entry which is preliminary data.</text>
</comment>
<comment type="similarity">
    <text evidence="1">Belongs to the universal stress protein A family.</text>
</comment>
<dbReference type="InterPro" id="IPR014729">
    <property type="entry name" value="Rossmann-like_a/b/a_fold"/>
</dbReference>
<dbReference type="Pfam" id="PF00582">
    <property type="entry name" value="Usp"/>
    <property type="match status" value="1"/>
</dbReference>
<dbReference type="Gene3D" id="3.40.50.620">
    <property type="entry name" value="HUPs"/>
    <property type="match status" value="1"/>
</dbReference>
<dbReference type="PANTHER" id="PTHR46268:SF6">
    <property type="entry name" value="UNIVERSAL STRESS PROTEIN UP12"/>
    <property type="match status" value="1"/>
</dbReference>
<proteinExistence type="inferred from homology"/>
<reference evidence="3" key="1">
    <citation type="submission" date="2016-03" db="EMBL/GenBank/DDBJ databases">
        <title>Microsymbionts genomes from the relict species Vavilovia formosa.</title>
        <authorList>
            <person name="Chirak E."/>
            <person name="Kimeklis A."/>
            <person name="Kopat V."/>
            <person name="Andronov E."/>
        </authorList>
    </citation>
    <scope>NUCLEOTIDE SEQUENCE [LARGE SCALE GENOMIC DNA]</scope>
    <source>
        <strain evidence="3">Vaf12</strain>
    </source>
</reference>
<sequence>MDFKCRTIICGIGMGPRQTASRLLRRAAALMDEGGSIVVMHVIENIPRHHLTELPEEFETTAIVDAEKKLASLCKELGIPAMIEVRIGVAASLLVSVASEKSADLILVSSHVTDITDYVFSSIVDKVVRHAGCSVLIDRRPDRAQEGSASAAEDAALF</sequence>
<protein>
    <submittedName>
        <fullName evidence="3">Universal stress protein</fullName>
    </submittedName>
</protein>
<evidence type="ECO:0000256" key="1">
    <source>
        <dbReference type="ARBA" id="ARBA00008791"/>
    </source>
</evidence>
<feature type="domain" description="UspA" evidence="2">
    <location>
        <begin position="7"/>
        <end position="137"/>
    </location>
</feature>
<evidence type="ECO:0000259" key="2">
    <source>
        <dbReference type="Pfam" id="PF00582"/>
    </source>
</evidence>
<gene>
    <name evidence="3" type="ORF">A4A59_23530</name>
</gene>
<dbReference type="SUPFAM" id="SSF52402">
    <property type="entry name" value="Adenine nucleotide alpha hydrolases-like"/>
    <property type="match status" value="1"/>
</dbReference>
<dbReference type="RefSeq" id="WP_062943153.1">
    <property type="nucleotide sequence ID" value="NZ_CP171849.1"/>
</dbReference>
<accession>A0A154IFB0</accession>